<sequence>MGHAGSVIGVDDFAFRRGQRYGTIIVDHESGGVIDRLPDRTSSSLEGWFAAQPALPGPSERPFERRMSMPCRRGPRMRRSQHPPRRGTGSPTG</sequence>
<protein>
    <submittedName>
        <fullName evidence="3">Transposase</fullName>
    </submittedName>
</protein>
<dbReference type="Pfam" id="PF01610">
    <property type="entry name" value="DDE_Tnp_ISL3"/>
    <property type="match status" value="1"/>
</dbReference>
<name>A0ABV4U8V5_9BACT</name>
<evidence type="ECO:0000313" key="4">
    <source>
        <dbReference type="Proteomes" id="UP001575105"/>
    </source>
</evidence>
<evidence type="ECO:0000256" key="1">
    <source>
        <dbReference type="SAM" id="MobiDB-lite"/>
    </source>
</evidence>
<feature type="region of interest" description="Disordered" evidence="1">
    <location>
        <begin position="51"/>
        <end position="93"/>
    </location>
</feature>
<dbReference type="InterPro" id="IPR047951">
    <property type="entry name" value="Transpos_ISL3"/>
</dbReference>
<evidence type="ECO:0000313" key="3">
    <source>
        <dbReference type="EMBL" id="MFA9480045.1"/>
    </source>
</evidence>
<evidence type="ECO:0000259" key="2">
    <source>
        <dbReference type="Pfam" id="PF01610"/>
    </source>
</evidence>
<gene>
    <name evidence="3" type="ORF">ACERK3_17350</name>
</gene>
<dbReference type="RefSeq" id="WP_425346981.1">
    <property type="nucleotide sequence ID" value="NZ_JBGUBD010000014.1"/>
</dbReference>
<dbReference type="InterPro" id="IPR002560">
    <property type="entry name" value="Transposase_DDE"/>
</dbReference>
<comment type="caution">
    <text evidence="3">The sequence shown here is derived from an EMBL/GenBank/DDBJ whole genome shotgun (WGS) entry which is preliminary data.</text>
</comment>
<feature type="domain" description="Transposase IS204/IS1001/IS1096/IS1165 DDE" evidence="2">
    <location>
        <begin position="8"/>
        <end position="51"/>
    </location>
</feature>
<dbReference type="PANTHER" id="PTHR33498">
    <property type="entry name" value="TRANSPOSASE FOR INSERTION SEQUENCE ELEMENT IS1557"/>
    <property type="match status" value="1"/>
</dbReference>
<organism evidence="3 4">
    <name type="scientific">Natronomicrosphaera hydrolytica</name>
    <dbReference type="NCBI Taxonomy" id="3242702"/>
    <lineage>
        <taxon>Bacteria</taxon>
        <taxon>Pseudomonadati</taxon>
        <taxon>Planctomycetota</taxon>
        <taxon>Phycisphaerae</taxon>
        <taxon>Phycisphaerales</taxon>
        <taxon>Phycisphaeraceae</taxon>
        <taxon>Natronomicrosphaera</taxon>
    </lineage>
</organism>
<dbReference type="PANTHER" id="PTHR33498:SF1">
    <property type="entry name" value="TRANSPOSASE FOR INSERTION SEQUENCE ELEMENT IS1557"/>
    <property type="match status" value="1"/>
</dbReference>
<dbReference type="EMBL" id="JBGUBD010000014">
    <property type="protein sequence ID" value="MFA9480045.1"/>
    <property type="molecule type" value="Genomic_DNA"/>
</dbReference>
<dbReference type="Proteomes" id="UP001575105">
    <property type="component" value="Unassembled WGS sequence"/>
</dbReference>
<proteinExistence type="predicted"/>
<reference evidence="3 4" key="1">
    <citation type="submission" date="2024-08" db="EMBL/GenBank/DDBJ databases">
        <title>Whole-genome sequencing of halo(alkali)philic microorganisms from hypersaline lakes.</title>
        <authorList>
            <person name="Sorokin D.Y."/>
            <person name="Merkel A.Y."/>
            <person name="Messina E."/>
            <person name="Yakimov M."/>
        </authorList>
    </citation>
    <scope>NUCLEOTIDE SEQUENCE [LARGE SCALE GENOMIC DNA]</scope>
    <source>
        <strain evidence="3 4">AB-hyl4</strain>
    </source>
</reference>
<feature type="compositionally biased region" description="Basic residues" evidence="1">
    <location>
        <begin position="73"/>
        <end position="85"/>
    </location>
</feature>
<accession>A0ABV4U8V5</accession>
<keyword evidence="4" id="KW-1185">Reference proteome</keyword>